<reference evidence="2 3" key="1">
    <citation type="submission" date="2024-06" db="EMBL/GenBank/DDBJ databases">
        <title>Genomic Encyclopedia of Type Strains, Phase IV (KMG-IV): sequencing the most valuable type-strain genomes for metagenomic binning, comparative biology and taxonomic classification.</title>
        <authorList>
            <person name="Goeker M."/>
        </authorList>
    </citation>
    <scope>NUCLEOTIDE SEQUENCE [LARGE SCALE GENOMIC DNA]</scope>
    <source>
        <strain evidence="2 3">DSM 17809</strain>
    </source>
</reference>
<feature type="transmembrane region" description="Helical" evidence="1">
    <location>
        <begin position="34"/>
        <end position="62"/>
    </location>
</feature>
<name>A0ABV2EM65_9CAUL</name>
<proteinExistence type="predicted"/>
<dbReference type="RefSeq" id="WP_354298139.1">
    <property type="nucleotide sequence ID" value="NZ_JBEPLU010000003.1"/>
</dbReference>
<keyword evidence="3" id="KW-1185">Reference proteome</keyword>
<accession>A0ABV2EM65</accession>
<comment type="caution">
    <text evidence="2">The sequence shown here is derived from an EMBL/GenBank/DDBJ whole genome shotgun (WGS) entry which is preliminary data.</text>
</comment>
<dbReference type="Proteomes" id="UP001549110">
    <property type="component" value="Unassembled WGS sequence"/>
</dbReference>
<keyword evidence="1" id="KW-1133">Transmembrane helix</keyword>
<keyword evidence="1" id="KW-0472">Membrane</keyword>
<evidence type="ECO:0000313" key="3">
    <source>
        <dbReference type="Proteomes" id="UP001549110"/>
    </source>
</evidence>
<organism evidence="2 3">
    <name type="scientific">Phenylobacterium koreense</name>
    <dbReference type="NCBI Taxonomy" id="266125"/>
    <lineage>
        <taxon>Bacteria</taxon>
        <taxon>Pseudomonadati</taxon>
        <taxon>Pseudomonadota</taxon>
        <taxon>Alphaproteobacteria</taxon>
        <taxon>Caulobacterales</taxon>
        <taxon>Caulobacteraceae</taxon>
        <taxon>Phenylobacterium</taxon>
    </lineage>
</organism>
<feature type="transmembrane region" description="Helical" evidence="1">
    <location>
        <begin position="7"/>
        <end position="28"/>
    </location>
</feature>
<keyword evidence="1" id="KW-0812">Transmembrane</keyword>
<evidence type="ECO:0000313" key="2">
    <source>
        <dbReference type="EMBL" id="MET3528154.1"/>
    </source>
</evidence>
<sequence length="76" mass="7515">MPRPLKIVLGASMVAATAFAWSALVTLFGAGGALIAILPALLIGAGGILAIAQLVEMAFVALRGATARSASQRPAA</sequence>
<dbReference type="EMBL" id="JBEPLU010000003">
    <property type="protein sequence ID" value="MET3528154.1"/>
    <property type="molecule type" value="Genomic_DNA"/>
</dbReference>
<gene>
    <name evidence="2" type="ORF">ABID41_003293</name>
</gene>
<evidence type="ECO:0000256" key="1">
    <source>
        <dbReference type="SAM" id="Phobius"/>
    </source>
</evidence>
<protein>
    <submittedName>
        <fullName evidence="2">Uncharacterized protein</fullName>
    </submittedName>
</protein>